<gene>
    <name evidence="4" type="ORF">CBR_g21074</name>
</gene>
<sequence>MDWLKAVVEKGNQVGKFFTNVDNVRAMYNRIANAQLKHPTVTRFATNFEMLQSLKTGKNSFELCVCNAAWVEKLVRGEHVATFNAVTHIIMDTNGFWKDVDKAMAVMEPVVKLLRLVDGPGSTMSKVHFGMDAVVAKMRTLDCLLEAEKADMENILMDRWAFMTLELHCAAAFLDPEYRIYTLRDTEIREGFNIWLYSWAPPELLQRDISRQVGMWVQGLGTLGTQNASDQVSSKTPALWWEAFGASLDLLQPQAIKLLGQASSSAACERNWSLHQLIYGQRRTKLMPERLSKLVYNNWNIQLSTRRERGDGEDIHIPWKDDELARVEVDEWYDQWATQVRKGTTGDAAAVEVCVDEFEDAPLERTCATSAVPRQQCHVSNATSAVHVSSARSATMTGPALGLPGQLANESITEYRQWVRAQLALIQAEEQRQAAAEAARLQAEAAAAAERQRLQAEAEAHTRARRKEAQELLQRHEAASIERLKYWHFEPNGDETTPEEQHKEFLSKLVSRLLYTCSYQRAELEKQHQELADLHRIVQGHEDATQALNARVLDLEQFVPGPDAGTSSSEPSSRQLEERVDHVVAMLGDISAFAAPTTISSQLHTLKTEIAATPDLDLPFTHLRREFYNRSCAALSQALGDREQYSTFAEIIDKAREIIKTNRAAAHEKSAWQPTYVEKVKTGPRQQHFAAVQSDSGDDPAATKASSEGDQVAAVQPRSTNKSRNNGKAKTASSAGTGQPTPWVKFNLTEAEYKYCGRYGCCYWCNSTKHKTSLCQDKEKEDVRPRNNSGN</sequence>
<comment type="caution">
    <text evidence="4">The sequence shown here is derived from an EMBL/GenBank/DDBJ whole genome shotgun (WGS) entry which is preliminary data.</text>
</comment>
<accession>A0A388L0P9</accession>
<feature type="region of interest" description="Disordered" evidence="2">
    <location>
        <begin position="691"/>
        <end position="742"/>
    </location>
</feature>
<dbReference type="InterPro" id="IPR012337">
    <property type="entry name" value="RNaseH-like_sf"/>
</dbReference>
<keyword evidence="1" id="KW-0175">Coiled coil</keyword>
<feature type="coiled-coil region" evidence="1">
    <location>
        <begin position="426"/>
        <end position="471"/>
    </location>
</feature>
<dbReference type="GO" id="GO:0046983">
    <property type="term" value="F:protein dimerization activity"/>
    <property type="evidence" value="ECO:0007669"/>
    <property type="project" value="InterPro"/>
</dbReference>
<dbReference type="SUPFAM" id="SSF53098">
    <property type="entry name" value="Ribonuclease H-like"/>
    <property type="match status" value="1"/>
</dbReference>
<evidence type="ECO:0000313" key="5">
    <source>
        <dbReference type="Proteomes" id="UP000265515"/>
    </source>
</evidence>
<evidence type="ECO:0000313" key="4">
    <source>
        <dbReference type="EMBL" id="GBG75828.1"/>
    </source>
</evidence>
<dbReference type="Proteomes" id="UP000265515">
    <property type="component" value="Unassembled WGS sequence"/>
</dbReference>
<protein>
    <recommendedName>
        <fullName evidence="3">HAT C-terminal dimerisation domain-containing protein</fullName>
    </recommendedName>
</protein>
<dbReference type="InterPro" id="IPR008906">
    <property type="entry name" value="HATC_C_dom"/>
</dbReference>
<dbReference type="Gramene" id="GBG75828">
    <property type="protein sequence ID" value="GBG75828"/>
    <property type="gene ID" value="CBR_g21074"/>
</dbReference>
<organism evidence="4 5">
    <name type="scientific">Chara braunii</name>
    <name type="common">Braun's stonewort</name>
    <dbReference type="NCBI Taxonomy" id="69332"/>
    <lineage>
        <taxon>Eukaryota</taxon>
        <taxon>Viridiplantae</taxon>
        <taxon>Streptophyta</taxon>
        <taxon>Charophyceae</taxon>
        <taxon>Charales</taxon>
        <taxon>Characeae</taxon>
        <taxon>Chara</taxon>
    </lineage>
</organism>
<reference evidence="4 5" key="1">
    <citation type="journal article" date="2018" name="Cell">
        <title>The Chara Genome: Secondary Complexity and Implications for Plant Terrestrialization.</title>
        <authorList>
            <person name="Nishiyama T."/>
            <person name="Sakayama H."/>
            <person name="Vries J.D."/>
            <person name="Buschmann H."/>
            <person name="Saint-Marcoux D."/>
            <person name="Ullrich K.K."/>
            <person name="Haas F.B."/>
            <person name="Vanderstraeten L."/>
            <person name="Becker D."/>
            <person name="Lang D."/>
            <person name="Vosolsobe S."/>
            <person name="Rombauts S."/>
            <person name="Wilhelmsson P.K.I."/>
            <person name="Janitza P."/>
            <person name="Kern R."/>
            <person name="Heyl A."/>
            <person name="Rumpler F."/>
            <person name="Villalobos L.I.A.C."/>
            <person name="Clay J.M."/>
            <person name="Skokan R."/>
            <person name="Toyoda A."/>
            <person name="Suzuki Y."/>
            <person name="Kagoshima H."/>
            <person name="Schijlen E."/>
            <person name="Tajeshwar N."/>
            <person name="Catarino B."/>
            <person name="Hetherington A.J."/>
            <person name="Saltykova A."/>
            <person name="Bonnot C."/>
            <person name="Breuninger H."/>
            <person name="Symeonidi A."/>
            <person name="Radhakrishnan G.V."/>
            <person name="Van Nieuwerburgh F."/>
            <person name="Deforce D."/>
            <person name="Chang C."/>
            <person name="Karol K.G."/>
            <person name="Hedrich R."/>
            <person name="Ulvskov P."/>
            <person name="Glockner G."/>
            <person name="Delwiche C.F."/>
            <person name="Petrasek J."/>
            <person name="Van de Peer Y."/>
            <person name="Friml J."/>
            <person name="Beilby M."/>
            <person name="Dolan L."/>
            <person name="Kohara Y."/>
            <person name="Sugano S."/>
            <person name="Fujiyama A."/>
            <person name="Delaux P.-M."/>
            <person name="Quint M."/>
            <person name="TheiBen G."/>
            <person name="Hagemann M."/>
            <person name="Harholt J."/>
            <person name="Dunand C."/>
            <person name="Zachgo S."/>
            <person name="Langdale J."/>
            <person name="Maumus F."/>
            <person name="Straeten D.V.D."/>
            <person name="Gould S.B."/>
            <person name="Rensing S.A."/>
        </authorList>
    </citation>
    <scope>NUCLEOTIDE SEQUENCE [LARGE SCALE GENOMIC DNA]</scope>
    <source>
        <strain evidence="4 5">S276</strain>
    </source>
</reference>
<dbReference type="PANTHER" id="PTHR32166">
    <property type="entry name" value="OSJNBA0013A04.12 PROTEIN"/>
    <property type="match status" value="1"/>
</dbReference>
<dbReference type="EMBL" id="BFEA01000232">
    <property type="protein sequence ID" value="GBG75828.1"/>
    <property type="molecule type" value="Genomic_DNA"/>
</dbReference>
<name>A0A388L0P9_CHABU</name>
<keyword evidence="5" id="KW-1185">Reference proteome</keyword>
<proteinExistence type="predicted"/>
<dbReference type="AlphaFoldDB" id="A0A388L0P9"/>
<evidence type="ECO:0000256" key="1">
    <source>
        <dbReference type="SAM" id="Coils"/>
    </source>
</evidence>
<feature type="domain" description="HAT C-terminal dimerisation" evidence="3">
    <location>
        <begin position="236"/>
        <end position="297"/>
    </location>
</feature>
<feature type="compositionally biased region" description="Polar residues" evidence="2">
    <location>
        <begin position="717"/>
        <end position="740"/>
    </location>
</feature>
<dbReference type="Pfam" id="PF05699">
    <property type="entry name" value="Dimer_Tnp_hAT"/>
    <property type="match status" value="1"/>
</dbReference>
<evidence type="ECO:0000256" key="2">
    <source>
        <dbReference type="SAM" id="MobiDB-lite"/>
    </source>
</evidence>
<dbReference type="PANTHER" id="PTHR32166:SF123">
    <property type="entry name" value="BED-TYPE DOMAIN-CONTAINING PROTEIN"/>
    <property type="match status" value="1"/>
</dbReference>
<evidence type="ECO:0000259" key="3">
    <source>
        <dbReference type="Pfam" id="PF05699"/>
    </source>
</evidence>